<protein>
    <submittedName>
        <fullName evidence="1">Uncharacterized protein</fullName>
    </submittedName>
</protein>
<reference evidence="1 2" key="1">
    <citation type="journal article" date="2015" name="Emerg. Microbes Infect.">
        <title>Characterization of 17 strains belonging to the Mycobacterium simiae complex and description of Mycobacterium paraense sp. nov.</title>
        <authorList>
            <person name="Fusco da Costa A.R."/>
            <person name="Fedrizzi T."/>
            <person name="Lopes M.L."/>
            <person name="Pecorari M."/>
            <person name="Oliveira da Costa W.L."/>
            <person name="Giacobazzi E."/>
            <person name="da Costa Bahia J.R."/>
            <person name="De Sanctis V."/>
            <person name="Batista Lima K.V."/>
            <person name="Bertorelli R."/>
            <person name="Grottola A."/>
            <person name="Fabio A."/>
            <person name="Mariottini A."/>
            <person name="Ferretti P."/>
            <person name="Di Leva F."/>
            <person name="Fregni Serpini G."/>
            <person name="Tagliazucchi S."/>
            <person name="Rumpianesi F."/>
            <person name="Jousson O."/>
            <person name="Segata N."/>
            <person name="Tortoli E."/>
        </authorList>
    </citation>
    <scope>NUCLEOTIDE SEQUENCE [LARGE SCALE GENOMIC DNA]</scope>
    <source>
        <strain evidence="1 2">IEC33</strain>
    </source>
</reference>
<dbReference type="EMBL" id="LQPN01000059">
    <property type="protein sequence ID" value="ORW43104.1"/>
    <property type="molecule type" value="Genomic_DNA"/>
</dbReference>
<dbReference type="AlphaFoldDB" id="A0A1X2A768"/>
<organism evidence="1 2">
    <name type="scientific">Mycobacterium paraense</name>
    <dbReference type="NCBI Taxonomy" id="767916"/>
    <lineage>
        <taxon>Bacteria</taxon>
        <taxon>Bacillati</taxon>
        <taxon>Actinomycetota</taxon>
        <taxon>Actinomycetes</taxon>
        <taxon>Mycobacteriales</taxon>
        <taxon>Mycobacteriaceae</taxon>
        <taxon>Mycobacterium</taxon>
        <taxon>Mycobacterium simiae complex</taxon>
    </lineage>
</organism>
<evidence type="ECO:0000313" key="1">
    <source>
        <dbReference type="EMBL" id="ORW43104.1"/>
    </source>
</evidence>
<gene>
    <name evidence="1" type="ORF">AWB90_18295</name>
</gene>
<accession>A0A1X2A768</accession>
<name>A0A1X2A768_9MYCO</name>
<dbReference type="Proteomes" id="UP000193285">
    <property type="component" value="Unassembled WGS sequence"/>
</dbReference>
<sequence>MIRSDVRDPVAERAVSVEKLRVQEAALFDRFKAAAQRGDDELAVTLSKELRLLVDTGAKIDGHYAPQRTQVDVHVHQTPAAILAEAERRLLAVASERQHQLSANIIDAEVIE</sequence>
<proteinExistence type="predicted"/>
<evidence type="ECO:0000313" key="2">
    <source>
        <dbReference type="Proteomes" id="UP000193285"/>
    </source>
</evidence>
<comment type="caution">
    <text evidence="1">The sequence shown here is derived from an EMBL/GenBank/DDBJ whole genome shotgun (WGS) entry which is preliminary data.</text>
</comment>